<dbReference type="InterPro" id="IPR013320">
    <property type="entry name" value="ConA-like_dom_sf"/>
</dbReference>
<dbReference type="AlphaFoldDB" id="A0A6C0AT97"/>
<keyword evidence="1" id="KW-0812">Transmembrane</keyword>
<organism evidence="2">
    <name type="scientific">viral metagenome</name>
    <dbReference type="NCBI Taxonomy" id="1070528"/>
    <lineage>
        <taxon>unclassified sequences</taxon>
        <taxon>metagenomes</taxon>
        <taxon>organismal metagenomes</taxon>
    </lineage>
</organism>
<evidence type="ECO:0000313" key="2">
    <source>
        <dbReference type="EMBL" id="QHS82786.1"/>
    </source>
</evidence>
<dbReference type="EMBL" id="MN740805">
    <property type="protein sequence ID" value="QHS82786.1"/>
    <property type="molecule type" value="Genomic_DNA"/>
</dbReference>
<name>A0A6C0AT97_9ZZZZ</name>
<dbReference type="PANTHER" id="PTHR42535">
    <property type="entry name" value="OOKINETE PROTEIN, PUTATIVE-RELATED"/>
    <property type="match status" value="1"/>
</dbReference>
<sequence length="314" mass="33869">MESAKAAMNNVTGAVSGASSSVSTAVSNASTSVSNALSSAKTSITNFFSQFSQGTAGSPSFLQSNTIVAKIGFIILVIIVFLILMSLGIMIITYLTGPNKNPYLVHGMVQGNSSMTISQNPNNSSSIPILRSNNESKGLEFTWSFWLFIDNLPDKSVGLQTIFCKGDGKVNNGPGVYLGPDINTGILRVKMDTVLSNDTLNSIDIKNIPLRNWVHIAIRAEQKVIDVYVNGVIASHLTLNNLPKQNYSDVLIAPNGGFSGKLSNLRYYSHALNIFEINYVVMGGPNMSLVNSTKSSAGTTYLSRNWYSTQQIYN</sequence>
<feature type="transmembrane region" description="Helical" evidence="1">
    <location>
        <begin position="71"/>
        <end position="95"/>
    </location>
</feature>
<proteinExistence type="predicted"/>
<evidence type="ECO:0008006" key="3">
    <source>
        <dbReference type="Google" id="ProtNLM"/>
    </source>
</evidence>
<dbReference type="Pfam" id="PF13385">
    <property type="entry name" value="Laminin_G_3"/>
    <property type="match status" value="1"/>
</dbReference>
<protein>
    <recommendedName>
        <fullName evidence="3">LamG-like jellyroll fold domain-containing protein</fullName>
    </recommendedName>
</protein>
<evidence type="ECO:0000256" key="1">
    <source>
        <dbReference type="SAM" id="Phobius"/>
    </source>
</evidence>
<dbReference type="Gene3D" id="2.60.120.200">
    <property type="match status" value="1"/>
</dbReference>
<keyword evidence="1" id="KW-1133">Transmembrane helix</keyword>
<dbReference type="PANTHER" id="PTHR42535:SF2">
    <property type="entry name" value="CHROMOSOME UNDETERMINED SCAFFOLD_146, WHOLE GENOME SHOTGUN SEQUENCE"/>
    <property type="match status" value="1"/>
</dbReference>
<keyword evidence="1" id="KW-0472">Membrane</keyword>
<accession>A0A6C0AT97</accession>
<dbReference type="SUPFAM" id="SSF49899">
    <property type="entry name" value="Concanavalin A-like lectins/glucanases"/>
    <property type="match status" value="1"/>
</dbReference>
<reference evidence="2" key="1">
    <citation type="journal article" date="2020" name="Nature">
        <title>Giant virus diversity and host interactions through global metagenomics.</title>
        <authorList>
            <person name="Schulz F."/>
            <person name="Roux S."/>
            <person name="Paez-Espino D."/>
            <person name="Jungbluth S."/>
            <person name="Walsh D.A."/>
            <person name="Denef V.J."/>
            <person name="McMahon K.D."/>
            <person name="Konstantinidis K.T."/>
            <person name="Eloe-Fadrosh E.A."/>
            <person name="Kyrpides N.C."/>
            <person name="Woyke T."/>
        </authorList>
    </citation>
    <scope>NUCLEOTIDE SEQUENCE</scope>
    <source>
        <strain evidence="2">GVMAG-S-1101171-111</strain>
    </source>
</reference>